<sequence>MMLKGKIKLPEKARRAFPDVLGSLVAGFDEKDEENGGFPDRVIGEELETLEPIGFVSDREIDEYERDDEEKYPDGELVREKHEKDAGVSVSVEEIIAKDEKRSDLEYECSFLVYFSNTNKPSPLNHFHGTTKTHRHSTPLTLPMMLKGKIKLPEKARRAFPDVLGSLVAGFDEKDEENGGFPDRVIGEELETLEPIGFASDREIDEYGRDDEEKYPDGELVREKHEKDVGVSVSVEEIIAKDEKRSDLEYELSQKEINLEKLQRIASSGLPDGGSVRATAWKLLLGYLPASRDLWEKELGENRSKYAKLKEELLLSPSEFSRRNNDGPDSNEQCVDMGVEGPLERQKVSNEDHPLNNGKASVWHQFFQFAEIAEQIDRDLQRTHPDMKFFSGESSLSRKKREAMRNILLLFAKLNPEIRYVQGMNEVLAPLYYIFSTDTDEQNAAHAEADSFSCFVRLLSDSVDHFCQHLDNSAVGIHSTLARLSELLKANDEELWRHLEYTTKEMLLRVCCAMLLCVKSRLLSGDFIANLKLLQHYPINNIEHILRVAKDISPDMSSFLLPL</sequence>
<dbReference type="Proteomes" id="UP000626092">
    <property type="component" value="Unassembled WGS sequence"/>
</dbReference>
<dbReference type="AlphaFoldDB" id="A0A834L438"/>
<keyword evidence="3" id="KW-1185">Reference proteome</keyword>
<reference evidence="2" key="1">
    <citation type="submission" date="2019-11" db="EMBL/GenBank/DDBJ databases">
        <authorList>
            <person name="Liu Y."/>
            <person name="Hou J."/>
            <person name="Li T.-Q."/>
            <person name="Guan C.-H."/>
            <person name="Wu X."/>
            <person name="Wu H.-Z."/>
            <person name="Ling F."/>
            <person name="Zhang R."/>
            <person name="Shi X.-G."/>
            <person name="Ren J.-P."/>
            <person name="Chen E.-F."/>
            <person name="Sun J.-M."/>
        </authorList>
    </citation>
    <scope>NUCLEOTIDE SEQUENCE</scope>
    <source>
        <strain evidence="2">Adult_tree_wgs_1</strain>
        <tissue evidence="2">Leaves</tissue>
    </source>
</reference>
<feature type="domain" description="Rab-GAP TBC" evidence="1">
    <location>
        <begin position="271"/>
        <end position="541"/>
    </location>
</feature>
<dbReference type="OrthoDB" id="10263206at2759"/>
<dbReference type="GO" id="GO:0006886">
    <property type="term" value="P:intracellular protein transport"/>
    <property type="evidence" value="ECO:0007669"/>
    <property type="project" value="TreeGrafter"/>
</dbReference>
<evidence type="ECO:0000259" key="1">
    <source>
        <dbReference type="PROSITE" id="PS50086"/>
    </source>
</evidence>
<accession>A0A834L438</accession>
<dbReference type="EMBL" id="WJXA01000431">
    <property type="protein sequence ID" value="KAF7112774.1"/>
    <property type="molecule type" value="Genomic_DNA"/>
</dbReference>
<organism evidence="2 3">
    <name type="scientific">Rhododendron simsii</name>
    <name type="common">Sims's rhododendron</name>
    <dbReference type="NCBI Taxonomy" id="118357"/>
    <lineage>
        <taxon>Eukaryota</taxon>
        <taxon>Viridiplantae</taxon>
        <taxon>Streptophyta</taxon>
        <taxon>Embryophyta</taxon>
        <taxon>Tracheophyta</taxon>
        <taxon>Spermatophyta</taxon>
        <taxon>Magnoliopsida</taxon>
        <taxon>eudicotyledons</taxon>
        <taxon>Gunneridae</taxon>
        <taxon>Pentapetalae</taxon>
        <taxon>asterids</taxon>
        <taxon>Ericales</taxon>
        <taxon>Ericaceae</taxon>
        <taxon>Ericoideae</taxon>
        <taxon>Rhodoreae</taxon>
        <taxon>Rhododendron</taxon>
    </lineage>
</organism>
<dbReference type="Gene3D" id="1.10.8.270">
    <property type="entry name" value="putative rabgap domain of human tbc1 domain family member 14 like domains"/>
    <property type="match status" value="1"/>
</dbReference>
<dbReference type="SUPFAM" id="SSF47923">
    <property type="entry name" value="Ypt/Rab-GAP domain of gyp1p"/>
    <property type="match status" value="2"/>
</dbReference>
<evidence type="ECO:0000313" key="3">
    <source>
        <dbReference type="Proteomes" id="UP000626092"/>
    </source>
</evidence>
<dbReference type="GO" id="GO:0005096">
    <property type="term" value="F:GTPase activator activity"/>
    <property type="evidence" value="ECO:0007669"/>
    <property type="project" value="TreeGrafter"/>
</dbReference>
<name>A0A834L438_RHOSS</name>
<proteinExistence type="predicted"/>
<gene>
    <name evidence="2" type="ORF">RHSIM_RhsimUnG0194100</name>
</gene>
<dbReference type="PANTHER" id="PTHR22957:SF495">
    <property type="entry name" value="TBC1 DOMAIN FAMILY MEMBER 13-LIKE ISOFORM X1"/>
    <property type="match status" value="1"/>
</dbReference>
<dbReference type="Pfam" id="PF00566">
    <property type="entry name" value="RabGAP-TBC"/>
    <property type="match status" value="1"/>
</dbReference>
<evidence type="ECO:0000313" key="2">
    <source>
        <dbReference type="EMBL" id="KAF7112774.1"/>
    </source>
</evidence>
<dbReference type="InterPro" id="IPR000195">
    <property type="entry name" value="Rab-GAP-TBC_dom"/>
</dbReference>
<dbReference type="SMART" id="SM00164">
    <property type="entry name" value="TBC"/>
    <property type="match status" value="1"/>
</dbReference>
<dbReference type="FunFam" id="1.10.8.270:FF:000024">
    <property type="entry name" value="TBC1 domain family member 13"/>
    <property type="match status" value="1"/>
</dbReference>
<comment type="caution">
    <text evidence="2">The sequence shown here is derived from an EMBL/GenBank/DDBJ whole genome shotgun (WGS) entry which is preliminary data.</text>
</comment>
<dbReference type="PROSITE" id="PS50086">
    <property type="entry name" value="TBC_RABGAP"/>
    <property type="match status" value="1"/>
</dbReference>
<dbReference type="InterPro" id="IPR035969">
    <property type="entry name" value="Rab-GAP_TBC_sf"/>
</dbReference>
<dbReference type="PANTHER" id="PTHR22957">
    <property type="entry name" value="TBC1 DOMAIN FAMILY MEMBER GTPASE-ACTIVATING PROTEIN"/>
    <property type="match status" value="1"/>
</dbReference>
<protein>
    <recommendedName>
        <fullName evidence="1">Rab-GAP TBC domain-containing protein</fullName>
    </recommendedName>
</protein>
<dbReference type="Gene3D" id="1.10.472.80">
    <property type="entry name" value="Ypt/Rab-GAP domain of gyp1p, domain 3"/>
    <property type="match status" value="1"/>
</dbReference>
<dbReference type="Gene3D" id="1.10.10.750">
    <property type="entry name" value="Ypt/Rab-GAP domain of gyp1p, domain 1"/>
    <property type="match status" value="1"/>
</dbReference>